<sequence>DIFEQLELKEKQFSVFESATEQNMERFWKSVLEVDNSLVPEDMFKKYIENKPHILEFIDYCYCSRIYFFEIRKCQEAKNANKDHYMPFCEIYSRETSEKYRPSSLQKATSLLMTTTNNLGVNGSLFTISSKSEEESFLKTLLK</sequence>
<proteinExistence type="predicted"/>
<gene>
    <name evidence="1" type="ORF">RPERSI_LOCUS11346</name>
</gene>
<evidence type="ECO:0000313" key="1">
    <source>
        <dbReference type="EMBL" id="CAG8721626.1"/>
    </source>
</evidence>
<feature type="non-terminal residue" evidence="1">
    <location>
        <position position="1"/>
    </location>
</feature>
<dbReference type="Proteomes" id="UP000789920">
    <property type="component" value="Unassembled WGS sequence"/>
</dbReference>
<protein>
    <submittedName>
        <fullName evidence="1">18719_t:CDS:1</fullName>
    </submittedName>
</protein>
<comment type="caution">
    <text evidence="1">The sequence shown here is derived from an EMBL/GenBank/DDBJ whole genome shotgun (WGS) entry which is preliminary data.</text>
</comment>
<name>A0ACA9PR76_9GLOM</name>
<evidence type="ECO:0000313" key="2">
    <source>
        <dbReference type="Proteomes" id="UP000789920"/>
    </source>
</evidence>
<keyword evidence="2" id="KW-1185">Reference proteome</keyword>
<accession>A0ACA9PR76</accession>
<dbReference type="EMBL" id="CAJVQC010023282">
    <property type="protein sequence ID" value="CAG8721626.1"/>
    <property type="molecule type" value="Genomic_DNA"/>
</dbReference>
<organism evidence="1 2">
    <name type="scientific">Racocetra persica</name>
    <dbReference type="NCBI Taxonomy" id="160502"/>
    <lineage>
        <taxon>Eukaryota</taxon>
        <taxon>Fungi</taxon>
        <taxon>Fungi incertae sedis</taxon>
        <taxon>Mucoromycota</taxon>
        <taxon>Glomeromycotina</taxon>
        <taxon>Glomeromycetes</taxon>
        <taxon>Diversisporales</taxon>
        <taxon>Gigasporaceae</taxon>
        <taxon>Racocetra</taxon>
    </lineage>
</organism>
<reference evidence="1" key="1">
    <citation type="submission" date="2021-06" db="EMBL/GenBank/DDBJ databases">
        <authorList>
            <person name="Kallberg Y."/>
            <person name="Tangrot J."/>
            <person name="Rosling A."/>
        </authorList>
    </citation>
    <scope>NUCLEOTIDE SEQUENCE</scope>
    <source>
        <strain evidence="1">MA461A</strain>
    </source>
</reference>